<dbReference type="FunFam" id="3.30.160.60:FF:000032">
    <property type="entry name" value="Krueppel-like factor 4"/>
    <property type="match status" value="1"/>
</dbReference>
<evidence type="ECO:0000256" key="7">
    <source>
        <dbReference type="PROSITE-ProRule" id="PRU00042"/>
    </source>
</evidence>
<dbReference type="GO" id="GO:0000978">
    <property type="term" value="F:RNA polymerase II cis-regulatory region sequence-specific DNA binding"/>
    <property type="evidence" value="ECO:0007669"/>
    <property type="project" value="TreeGrafter"/>
</dbReference>
<feature type="region of interest" description="Disordered" evidence="8">
    <location>
        <begin position="411"/>
        <end position="432"/>
    </location>
</feature>
<dbReference type="SMART" id="SM00355">
    <property type="entry name" value="ZnF_C2H2"/>
    <property type="match status" value="3"/>
</dbReference>
<feature type="compositionally biased region" description="Pro residues" evidence="8">
    <location>
        <begin position="156"/>
        <end position="176"/>
    </location>
</feature>
<comment type="caution">
    <text evidence="10">The sequence shown here is derived from an EMBL/GenBank/DDBJ whole genome shotgun (WGS) entry which is preliminary data.</text>
</comment>
<organism evidence="10 11">
    <name type="scientific">Cherax quadricarinatus</name>
    <name type="common">Australian red claw crayfish</name>
    <dbReference type="NCBI Taxonomy" id="27406"/>
    <lineage>
        <taxon>Eukaryota</taxon>
        <taxon>Metazoa</taxon>
        <taxon>Ecdysozoa</taxon>
        <taxon>Arthropoda</taxon>
        <taxon>Crustacea</taxon>
        <taxon>Multicrustacea</taxon>
        <taxon>Malacostraca</taxon>
        <taxon>Eumalacostraca</taxon>
        <taxon>Eucarida</taxon>
        <taxon>Decapoda</taxon>
        <taxon>Pleocyemata</taxon>
        <taxon>Astacidea</taxon>
        <taxon>Parastacoidea</taxon>
        <taxon>Parastacidae</taxon>
        <taxon>Cherax</taxon>
    </lineage>
</organism>
<feature type="compositionally biased region" description="Low complexity" evidence="8">
    <location>
        <begin position="177"/>
        <end position="195"/>
    </location>
</feature>
<evidence type="ECO:0000256" key="3">
    <source>
        <dbReference type="ARBA" id="ARBA00022771"/>
    </source>
</evidence>
<keyword evidence="1" id="KW-0479">Metal-binding</keyword>
<dbReference type="GO" id="GO:0008270">
    <property type="term" value="F:zinc ion binding"/>
    <property type="evidence" value="ECO:0007669"/>
    <property type="project" value="UniProtKB-KW"/>
</dbReference>
<evidence type="ECO:0000256" key="4">
    <source>
        <dbReference type="ARBA" id="ARBA00022833"/>
    </source>
</evidence>
<dbReference type="Pfam" id="PF00096">
    <property type="entry name" value="zf-C2H2"/>
    <property type="match status" value="3"/>
</dbReference>
<dbReference type="AlphaFoldDB" id="A0AAW0WT13"/>
<dbReference type="SUPFAM" id="SSF57667">
    <property type="entry name" value="beta-beta-alpha zinc fingers"/>
    <property type="match status" value="2"/>
</dbReference>
<protein>
    <recommendedName>
        <fullName evidence="9">C2H2-type domain-containing protein</fullName>
    </recommendedName>
</protein>
<keyword evidence="3 7" id="KW-0863">Zinc-finger</keyword>
<sequence length="522" mass="57144">MVELVERVEHYKDTTFKYHHPYLPHGSSTAEISEMWQDIETLLMTEGSPVVGPVGTAPAHTTYQYAHTFAPTPPPTAHLVTSPPPPRLTDEKVKVIPKISPRGAASTPISQASAAHSEPPTPQPPSLQSPTAPHAAFVAGYNAKDKQQAAAAASQPQPPPPPPAPPAAAPPPPAPSQQPQQPEQQQGIQQEAAAQVVATSPPLPSPAGVVVACPSASATPPSALPAVPVSTYHQFLDAKYQCMDHKYQDKYQCVDLKFVSADLKYPVDDLKFTTSPTPTHDPKYTIPDADFLIQDPKYTTLDPKFQCADAKYGTYTTVPIKPEGRYEPQADMSGGSVVNWTVDGSVYSCKDCPVGSTASQYPPTSYVADYSTSYYTPSYSMYTSSTTPSWGVPSNQMTVSTYQYSAPMAPLSMPLSEPPPPPPKPRRRRAKRKVTIHSCPYEGCTKTYIKSSHLKAHLRTHTGEKPYLCSWKGCGWKFARSDELTRHYRKHTGDRPFQCRLCERAFSRSDHLSLHMKRHIAI</sequence>
<dbReference type="Gene3D" id="3.30.160.60">
    <property type="entry name" value="Classic Zinc Finger"/>
    <property type="match status" value="3"/>
</dbReference>
<evidence type="ECO:0000259" key="9">
    <source>
        <dbReference type="PROSITE" id="PS50157"/>
    </source>
</evidence>
<keyword evidence="6" id="KW-0804">Transcription</keyword>
<keyword evidence="5" id="KW-0805">Transcription regulation</keyword>
<proteinExistence type="predicted"/>
<evidence type="ECO:0000256" key="1">
    <source>
        <dbReference type="ARBA" id="ARBA00022723"/>
    </source>
</evidence>
<gene>
    <name evidence="10" type="ORF">OTU49_007712</name>
</gene>
<name>A0AAW0WT13_CHEQU</name>
<keyword evidence="2" id="KW-0677">Repeat</keyword>
<reference evidence="10 11" key="1">
    <citation type="journal article" date="2024" name="BMC Genomics">
        <title>Genome assembly of redclaw crayfish (Cherax quadricarinatus) provides insights into its immune adaptation and hypoxia tolerance.</title>
        <authorList>
            <person name="Liu Z."/>
            <person name="Zheng J."/>
            <person name="Li H."/>
            <person name="Fang K."/>
            <person name="Wang S."/>
            <person name="He J."/>
            <person name="Zhou D."/>
            <person name="Weng S."/>
            <person name="Chi M."/>
            <person name="Gu Z."/>
            <person name="He J."/>
            <person name="Li F."/>
            <person name="Wang M."/>
        </authorList>
    </citation>
    <scope>NUCLEOTIDE SEQUENCE [LARGE SCALE GENOMIC DNA]</scope>
    <source>
        <strain evidence="10">ZL_2023a</strain>
    </source>
</reference>
<evidence type="ECO:0000256" key="6">
    <source>
        <dbReference type="ARBA" id="ARBA00023163"/>
    </source>
</evidence>
<feature type="domain" description="C2H2-type" evidence="9">
    <location>
        <begin position="497"/>
        <end position="522"/>
    </location>
</feature>
<dbReference type="PANTHER" id="PTHR23235:SF158">
    <property type="entry name" value="C2H2-TYPE DOMAIN-CONTAINING PROTEIN"/>
    <property type="match status" value="1"/>
</dbReference>
<accession>A0AAW0WT13</accession>
<feature type="domain" description="C2H2-type" evidence="9">
    <location>
        <begin position="467"/>
        <end position="496"/>
    </location>
</feature>
<dbReference type="InterPro" id="IPR013087">
    <property type="entry name" value="Znf_C2H2_type"/>
</dbReference>
<evidence type="ECO:0000256" key="2">
    <source>
        <dbReference type="ARBA" id="ARBA00022737"/>
    </source>
</evidence>
<dbReference type="InterPro" id="IPR036236">
    <property type="entry name" value="Znf_C2H2_sf"/>
</dbReference>
<dbReference type="PROSITE" id="PS50157">
    <property type="entry name" value="ZINC_FINGER_C2H2_2"/>
    <property type="match status" value="3"/>
</dbReference>
<evidence type="ECO:0000256" key="8">
    <source>
        <dbReference type="SAM" id="MobiDB-lite"/>
    </source>
</evidence>
<dbReference type="GO" id="GO:0000981">
    <property type="term" value="F:DNA-binding transcription factor activity, RNA polymerase II-specific"/>
    <property type="evidence" value="ECO:0007669"/>
    <property type="project" value="TreeGrafter"/>
</dbReference>
<dbReference type="PANTHER" id="PTHR23235">
    <property type="entry name" value="KRUEPPEL-LIKE TRANSCRIPTION FACTOR"/>
    <property type="match status" value="1"/>
</dbReference>
<evidence type="ECO:0000313" key="10">
    <source>
        <dbReference type="EMBL" id="KAK8730938.1"/>
    </source>
</evidence>
<keyword evidence="11" id="KW-1185">Reference proteome</keyword>
<dbReference type="Proteomes" id="UP001445076">
    <property type="component" value="Unassembled WGS sequence"/>
</dbReference>
<dbReference type="PROSITE" id="PS00028">
    <property type="entry name" value="ZINC_FINGER_C2H2_1"/>
    <property type="match status" value="3"/>
</dbReference>
<feature type="region of interest" description="Disordered" evidence="8">
    <location>
        <begin position="101"/>
        <end position="200"/>
    </location>
</feature>
<feature type="domain" description="C2H2-type" evidence="9">
    <location>
        <begin position="437"/>
        <end position="466"/>
    </location>
</feature>
<evidence type="ECO:0000256" key="5">
    <source>
        <dbReference type="ARBA" id="ARBA00023015"/>
    </source>
</evidence>
<evidence type="ECO:0000313" key="11">
    <source>
        <dbReference type="Proteomes" id="UP001445076"/>
    </source>
</evidence>
<keyword evidence="4" id="KW-0862">Zinc</keyword>
<dbReference type="EMBL" id="JARKIK010000062">
    <property type="protein sequence ID" value="KAK8730938.1"/>
    <property type="molecule type" value="Genomic_DNA"/>
</dbReference>